<comment type="caution">
    <text evidence="1">The sequence shown here is derived from an EMBL/GenBank/DDBJ whole genome shotgun (WGS) entry which is preliminary data.</text>
</comment>
<protein>
    <recommendedName>
        <fullName evidence="3">Transcription factor domain-containing protein</fullName>
    </recommendedName>
</protein>
<accession>R4XEN5</accession>
<evidence type="ECO:0000313" key="2">
    <source>
        <dbReference type="Proteomes" id="UP000013776"/>
    </source>
</evidence>
<proteinExistence type="predicted"/>
<organism evidence="1 2">
    <name type="scientific">Taphrina deformans (strain PYCC 5710 / ATCC 11124 / CBS 356.35 / IMI 108563 / JCM 9778 / NBRC 8474)</name>
    <name type="common">Peach leaf curl fungus</name>
    <name type="synonym">Lalaria deformans</name>
    <dbReference type="NCBI Taxonomy" id="1097556"/>
    <lineage>
        <taxon>Eukaryota</taxon>
        <taxon>Fungi</taxon>
        <taxon>Dikarya</taxon>
        <taxon>Ascomycota</taxon>
        <taxon>Taphrinomycotina</taxon>
        <taxon>Taphrinomycetes</taxon>
        <taxon>Taphrinales</taxon>
        <taxon>Taphrinaceae</taxon>
        <taxon>Taphrina</taxon>
    </lineage>
</organism>
<dbReference type="EMBL" id="CAHR02000220">
    <property type="protein sequence ID" value="CCG84312.1"/>
    <property type="molecule type" value="Genomic_DNA"/>
</dbReference>
<dbReference type="Proteomes" id="UP000013776">
    <property type="component" value="Unassembled WGS sequence"/>
</dbReference>
<sequence>MRSGCYTAHPGLTLNTTSTPPDLQATPLDAWARSRSLFFEQSSLFKFPSLDYRSNDRRLYIDIVNRDAQTTTAEAGNSYVSSASTKIENDVEDSFQLPVEAFLAIFDIQPDDFTFALNKHLQNSHVEAFLDQLRTPATFLVFSDTWTDILRGEADLTMLLAARACGAIHVGHLKSAKILYDSCLDRLKHTPPDLVVTDSLSYLKVCATILIMFSWEMNSPGMTRDRFLVHFHGVAKMLKEYVPSHGAAVAERGHFDSIETVLLKLLLTEYRTCECVASALFRIPPSISLQVYDHLQSQSGISFSMDRDTDIVNNVYHLAASAFDTAVPAKLEALDNIALVLRRASWHERALCETLIAPDREFSTAEPRPFQTGLCVARATTLETWQTTLSLMYCEAAILRLQMTMVGEVKAQGHEVLAKADNLIRLAWFLMNFEIRGNFPWTSLVLMIAYETYALLSGPNDVCRDWTRRLCLQVVQKVGVGMASIFTQELIRIDRQRIIL</sequence>
<gene>
    <name evidence="1" type="ORF">TAPDE_004656</name>
</gene>
<reference evidence="1 2" key="1">
    <citation type="journal article" date="2013" name="MBio">
        <title>Genome sequencing of the plant pathogen Taphrina deformans, the causal agent of peach leaf curl.</title>
        <authorList>
            <person name="Cisse O.H."/>
            <person name="Almeida J.M.G.C.F."/>
            <person name="Fonseca A."/>
            <person name="Kumar A.A."/>
            <person name="Salojaervi J."/>
            <person name="Overmyer K."/>
            <person name="Hauser P.M."/>
            <person name="Pagni M."/>
        </authorList>
    </citation>
    <scope>NUCLEOTIDE SEQUENCE [LARGE SCALE GENOMIC DNA]</scope>
    <source>
        <strain evidence="2">PYCC 5710 / ATCC 11124 / CBS 356.35 / IMI 108563 / JCM 9778 / NBRC 8474</strain>
    </source>
</reference>
<dbReference type="AlphaFoldDB" id="R4XEN5"/>
<evidence type="ECO:0000313" key="1">
    <source>
        <dbReference type="EMBL" id="CCG84312.1"/>
    </source>
</evidence>
<keyword evidence="2" id="KW-1185">Reference proteome</keyword>
<name>R4XEN5_TAPDE</name>
<evidence type="ECO:0008006" key="3">
    <source>
        <dbReference type="Google" id="ProtNLM"/>
    </source>
</evidence>
<dbReference type="VEuPathDB" id="FungiDB:TAPDE_004656"/>